<dbReference type="PANTHER" id="PTHR43701">
    <property type="entry name" value="MEMBRANE TRANSPORTER PROTEIN MJ0441-RELATED"/>
    <property type="match status" value="1"/>
</dbReference>
<feature type="transmembrane region" description="Helical" evidence="5">
    <location>
        <begin position="211"/>
        <end position="227"/>
    </location>
</feature>
<dbReference type="AlphaFoldDB" id="A0A1Y6BYG0"/>
<dbReference type="PANTHER" id="PTHR43701:SF2">
    <property type="entry name" value="MEMBRANE TRANSPORTER PROTEIN YJNA-RELATED"/>
    <property type="match status" value="1"/>
</dbReference>
<accession>A0A1Y6BYG0</accession>
<feature type="transmembrane region" description="Helical" evidence="5">
    <location>
        <begin position="30"/>
        <end position="49"/>
    </location>
</feature>
<evidence type="ECO:0000256" key="1">
    <source>
        <dbReference type="ARBA" id="ARBA00004141"/>
    </source>
</evidence>
<dbReference type="InterPro" id="IPR002781">
    <property type="entry name" value="TM_pro_TauE-like"/>
</dbReference>
<dbReference type="Pfam" id="PF01925">
    <property type="entry name" value="TauE"/>
    <property type="match status" value="1"/>
</dbReference>
<keyword evidence="2 5" id="KW-0812">Transmembrane</keyword>
<reference evidence="7" key="1">
    <citation type="submission" date="2017-04" db="EMBL/GenBank/DDBJ databases">
        <authorList>
            <person name="Varghese N."/>
            <person name="Submissions S."/>
        </authorList>
    </citation>
    <scope>NUCLEOTIDE SEQUENCE [LARGE SCALE GENOMIC DNA]</scope>
    <source>
        <strain evidence="7">DSM 22618</strain>
    </source>
</reference>
<dbReference type="EMBL" id="FXAG01000011">
    <property type="protein sequence ID" value="SMF26735.1"/>
    <property type="molecule type" value="Genomic_DNA"/>
</dbReference>
<keyword evidence="7" id="KW-1185">Reference proteome</keyword>
<dbReference type="Proteomes" id="UP000192920">
    <property type="component" value="Unassembled WGS sequence"/>
</dbReference>
<keyword evidence="4 5" id="KW-0472">Membrane</keyword>
<feature type="transmembrane region" description="Helical" evidence="5">
    <location>
        <begin position="70"/>
        <end position="89"/>
    </location>
</feature>
<keyword evidence="3 5" id="KW-1133">Transmembrane helix</keyword>
<gene>
    <name evidence="6" type="ORF">SAMN02745746_02238</name>
</gene>
<keyword evidence="5" id="KW-1003">Cell membrane</keyword>
<evidence type="ECO:0000256" key="5">
    <source>
        <dbReference type="RuleBase" id="RU363041"/>
    </source>
</evidence>
<sequence length="257" mass="26862">MELGYVVAGLLVGFVVGLTGVGGGSLMTPILVWFGIPPATAVGTDLLYAAITKAGGVMIHHRQRHVDWGITTRLAAGSLPAALLTLFVLSRIELPTATINAVIKVSLGAALILTALAILFKPLLVKLAHRINPSLLDESRSRTMPTVLIGVMLGVLVTLSSIGAGALGTLALFLLYPALPTTRLVGTEIAHAVPLTLVAGIGHASLGNLDYGLLVNLLMGSLPGIWMGSRLTKKMAERWMRPALAIMLAIVGTKLVY</sequence>
<comment type="similarity">
    <text evidence="5">Belongs to the 4-toluene sulfonate uptake permease (TSUP) (TC 2.A.102) family.</text>
</comment>
<feature type="transmembrane region" description="Helical" evidence="5">
    <location>
        <begin position="5"/>
        <end position="24"/>
    </location>
</feature>
<organism evidence="6 7">
    <name type="scientific">Pseudogulbenkiania subflava DSM 22618</name>
    <dbReference type="NCBI Taxonomy" id="1123014"/>
    <lineage>
        <taxon>Bacteria</taxon>
        <taxon>Pseudomonadati</taxon>
        <taxon>Pseudomonadota</taxon>
        <taxon>Betaproteobacteria</taxon>
        <taxon>Neisseriales</taxon>
        <taxon>Chromobacteriaceae</taxon>
        <taxon>Pseudogulbenkiania</taxon>
    </lineage>
</organism>
<evidence type="ECO:0000256" key="3">
    <source>
        <dbReference type="ARBA" id="ARBA00022989"/>
    </source>
</evidence>
<evidence type="ECO:0000313" key="6">
    <source>
        <dbReference type="EMBL" id="SMF26735.1"/>
    </source>
</evidence>
<proteinExistence type="inferred from homology"/>
<evidence type="ECO:0000313" key="7">
    <source>
        <dbReference type="Proteomes" id="UP000192920"/>
    </source>
</evidence>
<dbReference type="InterPro" id="IPR051598">
    <property type="entry name" value="TSUP/Inactive_protease-like"/>
</dbReference>
<evidence type="ECO:0000256" key="4">
    <source>
        <dbReference type="ARBA" id="ARBA00023136"/>
    </source>
</evidence>
<dbReference type="GO" id="GO:0005886">
    <property type="term" value="C:plasma membrane"/>
    <property type="evidence" value="ECO:0007669"/>
    <property type="project" value="UniProtKB-SubCell"/>
</dbReference>
<name>A0A1Y6BYG0_9NEIS</name>
<comment type="subcellular location">
    <subcellularLocation>
        <location evidence="5">Cell membrane</location>
        <topology evidence="5">Multi-pass membrane protein</topology>
    </subcellularLocation>
    <subcellularLocation>
        <location evidence="1">Membrane</location>
        <topology evidence="1">Multi-pass membrane protein</topology>
    </subcellularLocation>
</comment>
<evidence type="ECO:0000256" key="2">
    <source>
        <dbReference type="ARBA" id="ARBA00022692"/>
    </source>
</evidence>
<protein>
    <recommendedName>
        <fullName evidence="5">Probable membrane transporter protein</fullName>
    </recommendedName>
</protein>
<feature type="transmembrane region" description="Helical" evidence="5">
    <location>
        <begin position="101"/>
        <end position="125"/>
    </location>
</feature>
<feature type="transmembrane region" description="Helical" evidence="5">
    <location>
        <begin position="146"/>
        <end position="176"/>
    </location>
</feature>